<proteinExistence type="predicted"/>
<accession>A0A7Y7B254</accession>
<dbReference type="GO" id="GO:0030246">
    <property type="term" value="F:carbohydrate binding"/>
    <property type="evidence" value="ECO:0007669"/>
    <property type="project" value="UniProtKB-KW"/>
</dbReference>
<dbReference type="RefSeq" id="WP_171079431.1">
    <property type="nucleotide sequence ID" value="NZ_BNBU01000001.1"/>
</dbReference>
<reference evidence="3 4" key="1">
    <citation type="submission" date="2020-04" db="EMBL/GenBank/DDBJ databases">
        <title>Draft Genome Sequence of Streptomyces morookaense DSM 40503, an 8-azaguanine-producing strain.</title>
        <authorList>
            <person name="Qi J."/>
            <person name="Gao J.-M."/>
        </authorList>
    </citation>
    <scope>NUCLEOTIDE SEQUENCE [LARGE SCALE GENOMIC DNA]</scope>
    <source>
        <strain evidence="3 4">DSM 40503</strain>
    </source>
</reference>
<protein>
    <submittedName>
        <fullName evidence="3">Ricin-type beta-trefoil lectin domain protein</fullName>
    </submittedName>
</protein>
<dbReference type="InterPro" id="IPR035992">
    <property type="entry name" value="Ricin_B-like_lectins"/>
</dbReference>
<dbReference type="Proteomes" id="UP000587462">
    <property type="component" value="Unassembled WGS sequence"/>
</dbReference>
<evidence type="ECO:0000313" key="4">
    <source>
        <dbReference type="Proteomes" id="UP000587462"/>
    </source>
</evidence>
<feature type="domain" description="Ricin B lectin" evidence="2">
    <location>
        <begin position="32"/>
        <end position="148"/>
    </location>
</feature>
<dbReference type="SMART" id="SM00458">
    <property type="entry name" value="RICIN"/>
    <property type="match status" value="1"/>
</dbReference>
<dbReference type="Pfam" id="PF00652">
    <property type="entry name" value="Ricin_B_lectin"/>
    <property type="match status" value="1"/>
</dbReference>
<feature type="signal peptide" evidence="1">
    <location>
        <begin position="1"/>
        <end position="27"/>
    </location>
</feature>
<dbReference type="InterPro" id="IPR000772">
    <property type="entry name" value="Ricin_B_lectin"/>
</dbReference>
<keyword evidence="3" id="KW-0430">Lectin</keyword>
<feature type="chain" id="PRO_5031254089" evidence="1">
    <location>
        <begin position="28"/>
        <end position="148"/>
    </location>
</feature>
<dbReference type="Gene3D" id="2.80.10.50">
    <property type="match status" value="1"/>
</dbReference>
<dbReference type="CDD" id="cd23415">
    <property type="entry name" value="beta-trefoil_Ricin_AH"/>
    <property type="match status" value="1"/>
</dbReference>
<name>A0A7Y7B254_STRMO</name>
<sequence length="148" mass="15379">MNRRYLLVTGAVAATAALSAFAPPADASTPPMPAMLQYQNVATGKCLTADANSVFPQDCNSTSYNQRWVAGGTGPVQLRNVAANTCLDTDGSSVFAQACGSGNQSWILKGANPYQLLNTATGTCVGTDGSSVYAQKCTGGDDQSWKRM</sequence>
<gene>
    <name evidence="3" type="ORF">HG542_08190</name>
</gene>
<evidence type="ECO:0000256" key="1">
    <source>
        <dbReference type="SAM" id="SignalP"/>
    </source>
</evidence>
<evidence type="ECO:0000259" key="2">
    <source>
        <dbReference type="SMART" id="SM00458"/>
    </source>
</evidence>
<dbReference type="PROSITE" id="PS50231">
    <property type="entry name" value="RICIN_B_LECTIN"/>
    <property type="match status" value="1"/>
</dbReference>
<keyword evidence="4" id="KW-1185">Reference proteome</keyword>
<keyword evidence="1" id="KW-0732">Signal</keyword>
<dbReference type="SUPFAM" id="SSF50370">
    <property type="entry name" value="Ricin B-like lectins"/>
    <property type="match status" value="1"/>
</dbReference>
<organism evidence="3 4">
    <name type="scientific">Streptomyces morookaense</name>
    <name type="common">Streptoverticillium morookaense</name>
    <dbReference type="NCBI Taxonomy" id="1970"/>
    <lineage>
        <taxon>Bacteria</taxon>
        <taxon>Bacillati</taxon>
        <taxon>Actinomycetota</taxon>
        <taxon>Actinomycetes</taxon>
        <taxon>Kitasatosporales</taxon>
        <taxon>Streptomycetaceae</taxon>
        <taxon>Streptomyces</taxon>
    </lineage>
</organism>
<dbReference type="AlphaFoldDB" id="A0A7Y7B254"/>
<dbReference type="EMBL" id="JABBXF010000014">
    <property type="protein sequence ID" value="NVK77645.1"/>
    <property type="molecule type" value="Genomic_DNA"/>
</dbReference>
<comment type="caution">
    <text evidence="3">The sequence shown here is derived from an EMBL/GenBank/DDBJ whole genome shotgun (WGS) entry which is preliminary data.</text>
</comment>
<evidence type="ECO:0000313" key="3">
    <source>
        <dbReference type="EMBL" id="NVK77645.1"/>
    </source>
</evidence>